<dbReference type="SUPFAM" id="SSF81383">
    <property type="entry name" value="F-box domain"/>
    <property type="match status" value="1"/>
</dbReference>
<reference evidence="2" key="1">
    <citation type="submission" date="2020-11" db="EMBL/GenBank/DDBJ databases">
        <authorList>
            <person name="Tran Van P."/>
        </authorList>
    </citation>
    <scope>NUCLEOTIDE SEQUENCE</scope>
</reference>
<feature type="compositionally biased region" description="Basic and acidic residues" evidence="1">
    <location>
        <begin position="322"/>
        <end position="366"/>
    </location>
</feature>
<evidence type="ECO:0000313" key="2">
    <source>
        <dbReference type="EMBL" id="CAD7623367.1"/>
    </source>
</evidence>
<gene>
    <name evidence="2" type="ORF">OSB1V03_LOCUS3823</name>
</gene>
<dbReference type="OrthoDB" id="10644775at2759"/>
<sequence>MHSFSDRFGDDLCQELLSYLSLEDKFRFECISKQWQRLVFGRQTDLTFVSKWLSKPRIGHVIESIGMKCRKLSSIKRACDRLFDATAIHLMTQHFTHLTAIDTEFLGQIGVTSIDRVNNEWIKKWIEMCGNLESISFSVYFYPTLQLVTESRLTFKRFNSIHFDLTETSDHVIQPLDAFADKYGHQMKTIRITITSFTDAFFTNIGHNLPKLQYLDVKFVKISDESLISLSGLSQIRGITLTGHIERYKWSMNVSVIAFYDKIDLSRIADQINILECCSQLKQSKLSVDCLKKSVLGQNTPKSQPLYQRLPQESPELSPTKTDTKESSKRDIDIEKNIQTDSQDMKEPKGRTNYSDAKRQSKKPEFDIINASPSKTSLN</sequence>
<dbReference type="SUPFAM" id="SSF52047">
    <property type="entry name" value="RNI-like"/>
    <property type="match status" value="1"/>
</dbReference>
<proteinExistence type="predicted"/>
<keyword evidence="3" id="KW-1185">Reference proteome</keyword>
<dbReference type="InterPro" id="IPR032675">
    <property type="entry name" value="LRR_dom_sf"/>
</dbReference>
<protein>
    <recommendedName>
        <fullName evidence="4">F-box domain-containing protein</fullName>
    </recommendedName>
</protein>
<feature type="region of interest" description="Disordered" evidence="1">
    <location>
        <begin position="302"/>
        <end position="379"/>
    </location>
</feature>
<dbReference type="InterPro" id="IPR036047">
    <property type="entry name" value="F-box-like_dom_sf"/>
</dbReference>
<organism evidence="2">
    <name type="scientific">Medioppia subpectinata</name>
    <dbReference type="NCBI Taxonomy" id="1979941"/>
    <lineage>
        <taxon>Eukaryota</taxon>
        <taxon>Metazoa</taxon>
        <taxon>Ecdysozoa</taxon>
        <taxon>Arthropoda</taxon>
        <taxon>Chelicerata</taxon>
        <taxon>Arachnida</taxon>
        <taxon>Acari</taxon>
        <taxon>Acariformes</taxon>
        <taxon>Sarcoptiformes</taxon>
        <taxon>Oribatida</taxon>
        <taxon>Brachypylina</taxon>
        <taxon>Oppioidea</taxon>
        <taxon>Oppiidae</taxon>
        <taxon>Medioppia</taxon>
    </lineage>
</organism>
<dbReference type="Gene3D" id="3.80.10.10">
    <property type="entry name" value="Ribonuclease Inhibitor"/>
    <property type="match status" value="1"/>
</dbReference>
<evidence type="ECO:0000256" key="1">
    <source>
        <dbReference type="SAM" id="MobiDB-lite"/>
    </source>
</evidence>
<name>A0A7R9PWI1_9ACAR</name>
<dbReference type="EMBL" id="CAJPIZ010001629">
    <property type="protein sequence ID" value="CAG2103797.1"/>
    <property type="molecule type" value="Genomic_DNA"/>
</dbReference>
<dbReference type="EMBL" id="OC856204">
    <property type="protein sequence ID" value="CAD7623367.1"/>
    <property type="molecule type" value="Genomic_DNA"/>
</dbReference>
<evidence type="ECO:0000313" key="3">
    <source>
        <dbReference type="Proteomes" id="UP000759131"/>
    </source>
</evidence>
<accession>A0A7R9PWI1</accession>
<dbReference type="Proteomes" id="UP000759131">
    <property type="component" value="Unassembled WGS sequence"/>
</dbReference>
<dbReference type="AlphaFoldDB" id="A0A7R9PWI1"/>
<evidence type="ECO:0008006" key="4">
    <source>
        <dbReference type="Google" id="ProtNLM"/>
    </source>
</evidence>